<feature type="compositionally biased region" description="Low complexity" evidence="7">
    <location>
        <begin position="149"/>
        <end position="167"/>
    </location>
</feature>
<evidence type="ECO:0000256" key="8">
    <source>
        <dbReference type="SAM" id="Phobius"/>
    </source>
</evidence>
<dbReference type="SMART" id="SM01057">
    <property type="entry name" value="Carb_anhydrase"/>
    <property type="match status" value="1"/>
</dbReference>
<organism evidence="10 11">
    <name type="scientific">Ideonella azotifigens</name>
    <dbReference type="NCBI Taxonomy" id="513160"/>
    <lineage>
        <taxon>Bacteria</taxon>
        <taxon>Pseudomonadati</taxon>
        <taxon>Pseudomonadota</taxon>
        <taxon>Betaproteobacteria</taxon>
        <taxon>Burkholderiales</taxon>
        <taxon>Sphaerotilaceae</taxon>
        <taxon>Ideonella</taxon>
    </lineage>
</organism>
<dbReference type="Gene3D" id="3.10.200.10">
    <property type="entry name" value="Alpha carbonic anhydrase"/>
    <property type="match status" value="1"/>
</dbReference>
<dbReference type="InterPro" id="IPR041891">
    <property type="entry name" value="Alpha_CA_prokaryot-like"/>
</dbReference>
<dbReference type="InterPro" id="IPR001148">
    <property type="entry name" value="CA_dom"/>
</dbReference>
<dbReference type="Proteomes" id="UP001500279">
    <property type="component" value="Unassembled WGS sequence"/>
</dbReference>
<dbReference type="PANTHER" id="PTHR18952:SF265">
    <property type="entry name" value="CARBONIC ANHYDRASE"/>
    <property type="match status" value="1"/>
</dbReference>
<proteinExistence type="inferred from homology"/>
<evidence type="ECO:0000259" key="9">
    <source>
        <dbReference type="PROSITE" id="PS51144"/>
    </source>
</evidence>
<feature type="compositionally biased region" description="Basic and acidic residues" evidence="7">
    <location>
        <begin position="73"/>
        <end position="87"/>
    </location>
</feature>
<feature type="region of interest" description="Disordered" evidence="7">
    <location>
        <begin position="128"/>
        <end position="167"/>
    </location>
</feature>
<dbReference type="Pfam" id="PF00194">
    <property type="entry name" value="Carb_anhydrase"/>
    <property type="match status" value="1"/>
</dbReference>
<keyword evidence="11" id="KW-1185">Reference proteome</keyword>
<feature type="compositionally biased region" description="Basic and acidic residues" evidence="7">
    <location>
        <begin position="95"/>
        <end position="107"/>
    </location>
</feature>
<comment type="caution">
    <text evidence="10">The sequence shown here is derived from an EMBL/GenBank/DDBJ whole genome shotgun (WGS) entry which is preliminary data.</text>
</comment>
<comment type="similarity">
    <text evidence="1">Belongs to the alpha-carbonic anhydrase family.</text>
</comment>
<keyword evidence="8" id="KW-1133">Transmembrane helix</keyword>
<dbReference type="CDD" id="cd03124">
    <property type="entry name" value="alpha_CA_prokaryotic_like"/>
    <property type="match status" value="1"/>
</dbReference>
<comment type="catalytic activity">
    <reaction evidence="6">
        <text>hydrogencarbonate + H(+) = CO2 + H2O</text>
        <dbReference type="Rhea" id="RHEA:10748"/>
        <dbReference type="ChEBI" id="CHEBI:15377"/>
        <dbReference type="ChEBI" id="CHEBI:15378"/>
        <dbReference type="ChEBI" id="CHEBI:16526"/>
        <dbReference type="ChEBI" id="CHEBI:17544"/>
        <dbReference type="EC" id="4.2.1.1"/>
    </reaction>
</comment>
<dbReference type="InterPro" id="IPR023561">
    <property type="entry name" value="Carbonic_anhydrase_a-class"/>
</dbReference>
<feature type="region of interest" description="Disordered" evidence="7">
    <location>
        <begin position="64"/>
        <end position="114"/>
    </location>
</feature>
<accession>A0ABP3VX56</accession>
<evidence type="ECO:0000256" key="5">
    <source>
        <dbReference type="ARBA" id="ARBA00023239"/>
    </source>
</evidence>
<keyword evidence="3" id="KW-0479">Metal-binding</keyword>
<evidence type="ECO:0000313" key="11">
    <source>
        <dbReference type="Proteomes" id="UP001500279"/>
    </source>
</evidence>
<evidence type="ECO:0000256" key="4">
    <source>
        <dbReference type="ARBA" id="ARBA00022833"/>
    </source>
</evidence>
<feature type="domain" description="Alpha-carbonic anhydrase" evidence="9">
    <location>
        <begin position="183"/>
        <end position="405"/>
    </location>
</feature>
<dbReference type="SUPFAM" id="SSF51069">
    <property type="entry name" value="Carbonic anhydrase"/>
    <property type="match status" value="1"/>
</dbReference>
<keyword evidence="5" id="KW-0456">Lyase</keyword>
<evidence type="ECO:0000256" key="3">
    <source>
        <dbReference type="ARBA" id="ARBA00022723"/>
    </source>
</evidence>
<name>A0ABP3VX56_9BURK</name>
<dbReference type="InterPro" id="IPR036398">
    <property type="entry name" value="CA_dom_sf"/>
</dbReference>
<dbReference type="PANTHER" id="PTHR18952">
    <property type="entry name" value="CARBONIC ANHYDRASE"/>
    <property type="match status" value="1"/>
</dbReference>
<keyword evidence="4" id="KW-0862">Zinc</keyword>
<evidence type="ECO:0000256" key="7">
    <source>
        <dbReference type="SAM" id="MobiDB-lite"/>
    </source>
</evidence>
<feature type="transmembrane region" description="Helical" evidence="8">
    <location>
        <begin position="35"/>
        <end position="58"/>
    </location>
</feature>
<sequence>MYRPIFPRHPLAFLSPISRTAGNCRHALQRLAARMGVTGLFPVSLLAIGALAALAMVAPDARANEPASAPAPKEAKAEPKAETRTEARPAATAQKGEKAEKAEKAEPADAPPEAMDRLREKLAQRLGAVRAPGSKSPNDLQVAGKNPEAPQVPRPAAKAKPARAGADGALDPHAVALHPAGPAHWAYNGAGGPDTWASLKPEFAACGTGQRQSPIDIRDGIQVQMPAIQFDYKPSGFSVIDNGHTVQVNLPAGSGITVNNRRYDLLQFHFHRPSEERINGKPFDMVVHLVHKDPEGKLAVVAVLLERGSAQPVVQAVWNALPLEKNEDTPAPGSLDVSQLLPKDQRFYTYMGSLTTPPCSEGVLWMVMKQPVQLSVDQLNIFSRMYPMNARPIQPSAGRMIKESS</sequence>
<gene>
    <name evidence="10" type="ORF">GCM10009107_62780</name>
</gene>
<dbReference type="PROSITE" id="PS51144">
    <property type="entry name" value="ALPHA_CA_2"/>
    <property type="match status" value="1"/>
</dbReference>
<protein>
    <recommendedName>
        <fullName evidence="2">carbonic anhydrase</fullName>
        <ecNumber evidence="2">4.2.1.1</ecNumber>
    </recommendedName>
</protein>
<reference evidence="11" key="1">
    <citation type="journal article" date="2019" name="Int. J. Syst. Evol. Microbiol.">
        <title>The Global Catalogue of Microorganisms (GCM) 10K type strain sequencing project: providing services to taxonomists for standard genome sequencing and annotation.</title>
        <authorList>
            <consortium name="The Broad Institute Genomics Platform"/>
            <consortium name="The Broad Institute Genome Sequencing Center for Infectious Disease"/>
            <person name="Wu L."/>
            <person name="Ma J."/>
        </authorList>
    </citation>
    <scope>NUCLEOTIDE SEQUENCE [LARGE SCALE GENOMIC DNA]</scope>
    <source>
        <strain evidence="11">JCM 15503</strain>
    </source>
</reference>
<evidence type="ECO:0000256" key="2">
    <source>
        <dbReference type="ARBA" id="ARBA00012925"/>
    </source>
</evidence>
<evidence type="ECO:0000256" key="6">
    <source>
        <dbReference type="ARBA" id="ARBA00048348"/>
    </source>
</evidence>
<dbReference type="RefSeq" id="WP_231012552.1">
    <property type="nucleotide sequence ID" value="NZ_BAAAEW010000052.1"/>
</dbReference>
<evidence type="ECO:0000313" key="10">
    <source>
        <dbReference type="EMBL" id="GAA0770769.1"/>
    </source>
</evidence>
<keyword evidence="8" id="KW-0812">Transmembrane</keyword>
<dbReference type="EC" id="4.2.1.1" evidence="2"/>
<evidence type="ECO:0000256" key="1">
    <source>
        <dbReference type="ARBA" id="ARBA00010718"/>
    </source>
</evidence>
<dbReference type="EMBL" id="BAAAEW010000052">
    <property type="protein sequence ID" value="GAA0770769.1"/>
    <property type="molecule type" value="Genomic_DNA"/>
</dbReference>
<keyword evidence="8" id="KW-0472">Membrane</keyword>